<dbReference type="AlphaFoldDB" id="A0A4Y2BJA7"/>
<reference evidence="1 2" key="1">
    <citation type="journal article" date="2019" name="Sci. Rep.">
        <title>Orb-weaving spider Araneus ventricosus genome elucidates the spidroin gene catalogue.</title>
        <authorList>
            <person name="Kono N."/>
            <person name="Nakamura H."/>
            <person name="Ohtoshi R."/>
            <person name="Moran D.A.P."/>
            <person name="Shinohara A."/>
            <person name="Yoshida Y."/>
            <person name="Fujiwara M."/>
            <person name="Mori M."/>
            <person name="Tomita M."/>
            <person name="Arakawa K."/>
        </authorList>
    </citation>
    <scope>NUCLEOTIDE SEQUENCE [LARGE SCALE GENOMIC DNA]</scope>
</reference>
<gene>
    <name evidence="1" type="ORF">AVEN_71331_1</name>
</gene>
<keyword evidence="2" id="KW-1185">Reference proteome</keyword>
<sequence length="91" mass="10585">MTSERYDFHLEERQLRAWTLNYLDLQQRLMSMEWQIANSPQEELGPPELGCPCHIKLEWDNGYKDKCLHRPPASAALATGTEVTCLLHAMR</sequence>
<dbReference type="Proteomes" id="UP000499080">
    <property type="component" value="Unassembled WGS sequence"/>
</dbReference>
<organism evidence="1 2">
    <name type="scientific">Araneus ventricosus</name>
    <name type="common">Orbweaver spider</name>
    <name type="synonym">Epeira ventricosa</name>
    <dbReference type="NCBI Taxonomy" id="182803"/>
    <lineage>
        <taxon>Eukaryota</taxon>
        <taxon>Metazoa</taxon>
        <taxon>Ecdysozoa</taxon>
        <taxon>Arthropoda</taxon>
        <taxon>Chelicerata</taxon>
        <taxon>Arachnida</taxon>
        <taxon>Araneae</taxon>
        <taxon>Araneomorphae</taxon>
        <taxon>Entelegynae</taxon>
        <taxon>Araneoidea</taxon>
        <taxon>Araneidae</taxon>
        <taxon>Araneus</taxon>
    </lineage>
</organism>
<dbReference type="OrthoDB" id="6420555at2759"/>
<comment type="caution">
    <text evidence="1">The sequence shown here is derived from an EMBL/GenBank/DDBJ whole genome shotgun (WGS) entry which is preliminary data.</text>
</comment>
<protein>
    <submittedName>
        <fullName evidence="1">Uncharacterized protein</fullName>
    </submittedName>
</protein>
<accession>A0A4Y2BJA7</accession>
<dbReference type="EMBL" id="BGPR01000081">
    <property type="protein sequence ID" value="GBL91679.1"/>
    <property type="molecule type" value="Genomic_DNA"/>
</dbReference>
<name>A0A4Y2BJA7_ARAVE</name>
<evidence type="ECO:0000313" key="1">
    <source>
        <dbReference type="EMBL" id="GBL91679.1"/>
    </source>
</evidence>
<proteinExistence type="predicted"/>
<evidence type="ECO:0000313" key="2">
    <source>
        <dbReference type="Proteomes" id="UP000499080"/>
    </source>
</evidence>